<feature type="domain" description="IRG-type G" evidence="3">
    <location>
        <begin position="1"/>
        <end position="122"/>
    </location>
</feature>
<dbReference type="OrthoDB" id="422720at2759"/>
<dbReference type="GO" id="GO:0005525">
    <property type="term" value="F:GTP binding"/>
    <property type="evidence" value="ECO:0007669"/>
    <property type="project" value="InterPro"/>
</dbReference>
<dbReference type="EMBL" id="CAMXCT010001902">
    <property type="protein sequence ID" value="CAI3994048.1"/>
    <property type="molecule type" value="Genomic_DNA"/>
</dbReference>
<keyword evidence="2" id="KW-0175">Coiled coil</keyword>
<evidence type="ECO:0000313" key="5">
    <source>
        <dbReference type="EMBL" id="CAL1147423.1"/>
    </source>
</evidence>
<evidence type="ECO:0000259" key="3">
    <source>
        <dbReference type="PROSITE" id="PS51716"/>
    </source>
</evidence>
<dbReference type="Gene3D" id="3.40.50.300">
    <property type="entry name" value="P-loop containing nucleotide triphosphate hydrolases"/>
    <property type="match status" value="2"/>
</dbReference>
<evidence type="ECO:0000256" key="1">
    <source>
        <dbReference type="ARBA" id="ARBA00005429"/>
    </source>
</evidence>
<feature type="coiled-coil region" evidence="2">
    <location>
        <begin position="283"/>
        <end position="379"/>
    </location>
</feature>
<reference evidence="4" key="1">
    <citation type="submission" date="2022-10" db="EMBL/GenBank/DDBJ databases">
        <authorList>
            <person name="Chen Y."/>
            <person name="Dougan E. K."/>
            <person name="Chan C."/>
            <person name="Rhodes N."/>
            <person name="Thang M."/>
        </authorList>
    </citation>
    <scope>NUCLEOTIDE SEQUENCE</scope>
</reference>
<protein>
    <submittedName>
        <fullName evidence="6">Interferon-inducible GTPase 5</fullName>
    </submittedName>
</protein>
<reference evidence="5" key="2">
    <citation type="submission" date="2024-04" db="EMBL/GenBank/DDBJ databases">
        <authorList>
            <person name="Chen Y."/>
            <person name="Shah S."/>
            <person name="Dougan E. K."/>
            <person name="Thang M."/>
            <person name="Chan C."/>
        </authorList>
    </citation>
    <scope>NUCLEOTIDE SEQUENCE [LARGE SCALE GENOMIC DNA]</scope>
</reference>
<comment type="caution">
    <text evidence="4">The sequence shown here is derived from an EMBL/GenBank/DDBJ whole genome shotgun (WGS) entry which is preliminary data.</text>
</comment>
<proteinExistence type="inferred from homology"/>
<dbReference type="InterPro" id="IPR027417">
    <property type="entry name" value="P-loop_NTPase"/>
</dbReference>
<dbReference type="Proteomes" id="UP001152797">
    <property type="component" value="Unassembled WGS sequence"/>
</dbReference>
<evidence type="ECO:0000313" key="4">
    <source>
        <dbReference type="EMBL" id="CAI3994048.1"/>
    </source>
</evidence>
<dbReference type="SUPFAM" id="SSF52540">
    <property type="entry name" value="P-loop containing nucleoside triphosphate hydrolases"/>
    <property type="match status" value="2"/>
</dbReference>
<keyword evidence="7" id="KW-1185">Reference proteome</keyword>
<dbReference type="InterPro" id="IPR030385">
    <property type="entry name" value="G_IRG_dom"/>
</dbReference>
<comment type="similarity">
    <text evidence="1">Belongs to the TRAFAC class dynamin-like GTPase superfamily. IRG family.</text>
</comment>
<name>A0A9P1CND3_9DINO</name>
<organism evidence="4">
    <name type="scientific">Cladocopium goreaui</name>
    <dbReference type="NCBI Taxonomy" id="2562237"/>
    <lineage>
        <taxon>Eukaryota</taxon>
        <taxon>Sar</taxon>
        <taxon>Alveolata</taxon>
        <taxon>Dinophyceae</taxon>
        <taxon>Suessiales</taxon>
        <taxon>Symbiodiniaceae</taxon>
        <taxon>Cladocopium</taxon>
    </lineage>
</organism>
<dbReference type="PROSITE" id="PS51716">
    <property type="entry name" value="G_IRG"/>
    <property type="match status" value="1"/>
</dbReference>
<dbReference type="EMBL" id="CAMXCT030001902">
    <property type="protein sequence ID" value="CAL4781360.1"/>
    <property type="molecule type" value="Genomic_DNA"/>
</dbReference>
<dbReference type="EMBL" id="CAMXCT020001902">
    <property type="protein sequence ID" value="CAL1147423.1"/>
    <property type="molecule type" value="Genomic_DNA"/>
</dbReference>
<evidence type="ECO:0000313" key="6">
    <source>
        <dbReference type="EMBL" id="CAL4781360.1"/>
    </source>
</evidence>
<dbReference type="AlphaFoldDB" id="A0A9P1CND3"/>
<accession>A0A9P1CND3</accession>
<evidence type="ECO:0000256" key="2">
    <source>
        <dbReference type="SAM" id="Coils"/>
    </source>
</evidence>
<evidence type="ECO:0000313" key="7">
    <source>
        <dbReference type="Proteomes" id="UP001152797"/>
    </source>
</evidence>
<gene>
    <name evidence="4" type="ORF">C1SCF055_LOCUS20730</name>
</gene>
<sequence>MPKVSMEGTSKIPSMTYLCNMGLKYFDAVCIVTDGRWSEGDDNLLAAIHYAGIRCFVVRSKVDLAVDAGVEDKGWGLAETLLHVGQQLQRQTRLKPHRIHLLTSRDRFWKDFGSVDSFCKHLQEEVEASLKEEVAEQMFEEAPQEDVNMDAMDAMDAMDDCIMTCDDQVDKVECLRLDIDNQCFKPVGFVKRAALQVAAIWYDLVPLRSFTSARAVFLCKEVALWEHSSWELCTLFSDHVEDLLSVSISAPAKVSFIDSAAVHLRGSREVHHYHEDKESKEMARKANEEMAAIRSQMAEQERRNQQNLERHQEALRKAEQLRAEERDAYVQRLQAEQEERRRESERAREQLEQQEREAEQRLVEELQRERDNVQKAKVEKWQRLKRDYPIPSFLQKYVNEVSEDAQADAARDRFVNVAMLGDSGTGKSSLIKVILKHFGVDLPPDQMPKVSMEGTSKIPSMTYLCNMGLKYFDAVCIVTDGRWSEGDDNLLAAIHYAGIRCFVVRSMRKDGTTP</sequence>